<organism evidence="3">
    <name type="scientific">Mycobacterium triplex</name>
    <dbReference type="NCBI Taxonomy" id="47839"/>
    <lineage>
        <taxon>Bacteria</taxon>
        <taxon>Bacillati</taxon>
        <taxon>Actinomycetota</taxon>
        <taxon>Actinomycetes</taxon>
        <taxon>Mycobacteriales</taxon>
        <taxon>Mycobacteriaceae</taxon>
        <taxon>Mycobacterium</taxon>
        <taxon>Mycobacterium simiae complex</taxon>
    </lineage>
</organism>
<dbReference type="AlphaFoldDB" id="A0A024K490"/>
<accession>A0A024K490</accession>
<evidence type="ECO:0000256" key="1">
    <source>
        <dbReference type="ARBA" id="ARBA00023002"/>
    </source>
</evidence>
<evidence type="ECO:0000259" key="2">
    <source>
        <dbReference type="Pfam" id="PF00296"/>
    </source>
</evidence>
<dbReference type="HOGENOM" id="CLU_027853_5_3_11"/>
<reference evidence="3" key="2">
    <citation type="submission" date="2014-04" db="EMBL/GenBank/DDBJ databases">
        <authorList>
            <person name="Xu Y.W."/>
            <person name="Yang Q."/>
        </authorList>
    </citation>
    <scope>NUCLEOTIDE SEQUENCE</scope>
    <source>
        <strain evidence="3">DSM 44626</strain>
    </source>
</reference>
<dbReference type="PANTHER" id="PTHR43244">
    <property type="match status" value="1"/>
</dbReference>
<name>A0A024K490_9MYCO</name>
<sequence>MSTSVTTALAFSCDRHTPPANFAAAAAAATQSGAVDELLIWDQMTNFWPRQLWCPENSPMATIIPDLDSYSDAFAMSGYLAASVPGIGVTISTDAIRRGPAELTQTMMTLANMTGGRAKVMIGAGEAKQVVPYGWKRSEGLARLEDQLRCFNALWSSTEPVDLPGNHWTFKQAWLGQSRTHRPSVWALGGGPKLFDLATTYADGISAIVPCVAPTPDSWAQTVRTMKAELERKGRDPEQFEFGIWFMALVHDDADLLARALDNPMMRWMAGVFGRLDQSAWDAEGIEPPLPRDWHYAVKLLPVTWTDTEIQGLLSRTTHQMAAKSFVYGTPESVAAQVEQYVDAGATWVSVCDILPLLLDPDDAQAGLTRNIDICARLKKAGTHGG</sequence>
<feature type="domain" description="Luciferase-like" evidence="2">
    <location>
        <begin position="63"/>
        <end position="347"/>
    </location>
</feature>
<reference evidence="4 5" key="3">
    <citation type="submission" date="2016-01" db="EMBL/GenBank/DDBJ databases">
        <title>The new phylogeny of the genus Mycobacterium.</title>
        <authorList>
            <person name="Tarcisio F."/>
            <person name="Conor M."/>
            <person name="Antonella G."/>
            <person name="Elisabetta G."/>
            <person name="Giulia F.S."/>
            <person name="Sara T."/>
            <person name="Anna F."/>
            <person name="Clotilde B."/>
            <person name="Roberto B."/>
            <person name="Veronica D.S."/>
            <person name="Fabio R."/>
            <person name="Monica P."/>
            <person name="Olivier J."/>
            <person name="Enrico T."/>
            <person name="Nicola S."/>
        </authorList>
    </citation>
    <scope>NUCLEOTIDE SEQUENCE [LARGE SCALE GENOMIC DNA]</scope>
    <source>
        <strain evidence="4 5">DSM 44626</strain>
    </source>
</reference>
<proteinExistence type="predicted"/>
<dbReference type="EMBL" id="LQPY01000037">
    <property type="protein sequence ID" value="ORW99786.1"/>
    <property type="molecule type" value="Genomic_DNA"/>
</dbReference>
<dbReference type="PANTHER" id="PTHR43244:SF1">
    <property type="entry name" value="5,10-METHYLENETETRAHYDROMETHANOPTERIN REDUCTASE"/>
    <property type="match status" value="1"/>
</dbReference>
<dbReference type="SUPFAM" id="SSF51679">
    <property type="entry name" value="Bacterial luciferase-like"/>
    <property type="match status" value="1"/>
</dbReference>
<dbReference type="OrthoDB" id="9775082at2"/>
<reference evidence="3" key="1">
    <citation type="journal article" date="2014" name="Genome Announc.">
        <title>Draft Genome Sequence of Mycobacterium triplex DSM 44626.</title>
        <authorList>
            <person name="Sassi M."/>
            <person name="Croce O."/>
            <person name="Robert C."/>
            <person name="Raoult D."/>
            <person name="Drancourt M."/>
        </authorList>
    </citation>
    <scope>NUCLEOTIDE SEQUENCE [LARGE SCALE GENOMIC DNA]</scope>
    <source>
        <strain evidence="3">DSM 44626</strain>
    </source>
</reference>
<dbReference type="Pfam" id="PF00296">
    <property type="entry name" value="Bac_luciferase"/>
    <property type="match status" value="1"/>
</dbReference>
<dbReference type="Proteomes" id="UP000193710">
    <property type="component" value="Unassembled WGS sequence"/>
</dbReference>
<dbReference type="RefSeq" id="WP_036471121.1">
    <property type="nucleotide sequence ID" value="NZ_HG964446.1"/>
</dbReference>
<dbReference type="GO" id="GO:0016705">
    <property type="term" value="F:oxidoreductase activity, acting on paired donors, with incorporation or reduction of molecular oxygen"/>
    <property type="evidence" value="ECO:0007669"/>
    <property type="project" value="InterPro"/>
</dbReference>
<gene>
    <name evidence="4" type="ORF">AWC29_25790</name>
    <name evidence="3" type="ORF">BN973_04805</name>
</gene>
<dbReference type="STRING" id="47839.BN973_04805"/>
<protein>
    <submittedName>
        <fullName evidence="3 4">Luciferase</fullName>
    </submittedName>
</protein>
<keyword evidence="5" id="KW-1185">Reference proteome</keyword>
<dbReference type="InterPro" id="IPR036661">
    <property type="entry name" value="Luciferase-like_sf"/>
</dbReference>
<dbReference type="EMBL" id="HG964446">
    <property type="protein sequence ID" value="CDO90412.1"/>
    <property type="molecule type" value="Genomic_DNA"/>
</dbReference>
<dbReference type="InterPro" id="IPR011251">
    <property type="entry name" value="Luciferase-like_dom"/>
</dbReference>
<dbReference type="Proteomes" id="UP000028880">
    <property type="component" value="Unassembled WGS sequence"/>
</dbReference>
<dbReference type="InterPro" id="IPR050564">
    <property type="entry name" value="F420-G6PD/mer"/>
</dbReference>
<dbReference type="Gene3D" id="3.20.20.30">
    <property type="entry name" value="Luciferase-like domain"/>
    <property type="match status" value="1"/>
</dbReference>
<evidence type="ECO:0000313" key="5">
    <source>
        <dbReference type="Proteomes" id="UP000193710"/>
    </source>
</evidence>
<evidence type="ECO:0000313" key="3">
    <source>
        <dbReference type="EMBL" id="CDO90412.1"/>
    </source>
</evidence>
<dbReference type="eggNOG" id="COG2141">
    <property type="taxonomic scope" value="Bacteria"/>
</dbReference>
<keyword evidence="1" id="KW-0560">Oxidoreductase</keyword>
<evidence type="ECO:0000313" key="4">
    <source>
        <dbReference type="EMBL" id="ORW99786.1"/>
    </source>
</evidence>